<comment type="caution">
    <text evidence="2">The sequence shown here is derived from an EMBL/GenBank/DDBJ whole genome shotgun (WGS) entry which is preliminary data.</text>
</comment>
<accession>A0ABY1ZXJ5</accession>
<keyword evidence="1" id="KW-0732">Signal</keyword>
<organism evidence="2 3">
    <name type="scientific">Kribbella speibonae</name>
    <dbReference type="NCBI Taxonomy" id="1572660"/>
    <lineage>
        <taxon>Bacteria</taxon>
        <taxon>Bacillati</taxon>
        <taxon>Actinomycetota</taxon>
        <taxon>Actinomycetes</taxon>
        <taxon>Propionibacteriales</taxon>
        <taxon>Kribbellaceae</taxon>
        <taxon>Kribbella</taxon>
    </lineage>
</organism>
<evidence type="ECO:0000256" key="1">
    <source>
        <dbReference type="SAM" id="SignalP"/>
    </source>
</evidence>
<dbReference type="RefSeq" id="WP_131466733.1">
    <property type="nucleotide sequence ID" value="NZ_SJJY01000008.1"/>
</dbReference>
<gene>
    <name evidence="2" type="ORF">E0H58_32580</name>
</gene>
<evidence type="ECO:0000313" key="2">
    <source>
        <dbReference type="EMBL" id="TCC19623.1"/>
    </source>
</evidence>
<sequence>MTQLVQWIARTRIGRITAAFVLAATGLSAGAVAAAGPADAATCYGGAKVVDIPWSYDTFYLPASGTWSTSSRCEDINLKLTDAIIDYEVRVCFFPSSGGMSCQGSYKKVGKSWKVIASDVKDGTKFKFQFRDKPPALDGFAAF</sequence>
<name>A0ABY1ZXJ5_9ACTN</name>
<dbReference type="EMBL" id="SJJY01000008">
    <property type="protein sequence ID" value="TCC19623.1"/>
    <property type="molecule type" value="Genomic_DNA"/>
</dbReference>
<evidence type="ECO:0008006" key="4">
    <source>
        <dbReference type="Google" id="ProtNLM"/>
    </source>
</evidence>
<feature type="chain" id="PRO_5046996617" description="Secreted protein" evidence="1">
    <location>
        <begin position="34"/>
        <end position="143"/>
    </location>
</feature>
<keyword evidence="3" id="KW-1185">Reference proteome</keyword>
<protein>
    <recommendedName>
        <fullName evidence="4">Secreted protein</fullName>
    </recommendedName>
</protein>
<reference evidence="2 3" key="1">
    <citation type="submission" date="2019-02" db="EMBL/GenBank/DDBJ databases">
        <title>Kribbella capetownensis sp. nov. and Kribbella speibonae sp. nov., isolated from soil.</title>
        <authorList>
            <person name="Curtis S.M."/>
            <person name="Norton I."/>
            <person name="Everest G.J."/>
            <person name="Meyers P.R."/>
        </authorList>
    </citation>
    <scope>NUCLEOTIDE SEQUENCE [LARGE SCALE GENOMIC DNA]</scope>
    <source>
        <strain evidence="2 3">SK5</strain>
    </source>
</reference>
<dbReference type="Proteomes" id="UP000292385">
    <property type="component" value="Unassembled WGS sequence"/>
</dbReference>
<evidence type="ECO:0000313" key="3">
    <source>
        <dbReference type="Proteomes" id="UP000292385"/>
    </source>
</evidence>
<feature type="signal peptide" evidence="1">
    <location>
        <begin position="1"/>
        <end position="33"/>
    </location>
</feature>
<proteinExistence type="predicted"/>